<feature type="domain" description="YbaK/aminoacyl-tRNA synthetase-associated" evidence="1">
    <location>
        <begin position="26"/>
        <end position="141"/>
    </location>
</feature>
<dbReference type="PANTHER" id="PTHR30411:SF1">
    <property type="entry name" value="CYTOPLASMIC PROTEIN"/>
    <property type="match status" value="1"/>
</dbReference>
<dbReference type="Proteomes" id="UP000824201">
    <property type="component" value="Unassembled WGS sequence"/>
</dbReference>
<dbReference type="PANTHER" id="PTHR30411">
    <property type="entry name" value="CYTOPLASMIC PROTEIN"/>
    <property type="match status" value="1"/>
</dbReference>
<proteinExistence type="predicted"/>
<protein>
    <submittedName>
        <fullName evidence="2">YbaK/EbsC family protein</fullName>
    </submittedName>
</protein>
<dbReference type="Gene3D" id="3.90.960.10">
    <property type="entry name" value="YbaK/aminoacyl-tRNA synthetase-associated domain"/>
    <property type="match status" value="1"/>
</dbReference>
<dbReference type="CDD" id="cd04333">
    <property type="entry name" value="ProX_deacylase"/>
    <property type="match status" value="1"/>
</dbReference>
<sequence length="154" mass="17066">MSYENVKHYFDQIGMGQRVMNLKQSSATVEEAAEAIGCQPCQIAKTMSFLVNDKPILIVTAGDTKVDNKKFKEVFHQKAKMIPWDQVEGYIGHAPGGVCPFAVNPDVAVYLDLSLKRFQRVYPAAGNGHSAVDLSPEELAEYSKVVDWIDVCKV</sequence>
<dbReference type="Pfam" id="PF04073">
    <property type="entry name" value="tRNA_edit"/>
    <property type="match status" value="1"/>
</dbReference>
<comment type="caution">
    <text evidence="2">The sequence shown here is derived from an EMBL/GenBank/DDBJ whole genome shotgun (WGS) entry which is preliminary data.</text>
</comment>
<reference evidence="2" key="1">
    <citation type="submission" date="2020-10" db="EMBL/GenBank/DDBJ databases">
        <authorList>
            <person name="Gilroy R."/>
        </authorList>
    </citation>
    <scope>NUCLEOTIDE SEQUENCE</scope>
    <source>
        <strain evidence="2">ChiW13-3771</strain>
    </source>
</reference>
<reference evidence="2" key="2">
    <citation type="journal article" date="2021" name="PeerJ">
        <title>Extensive microbial diversity within the chicken gut microbiome revealed by metagenomics and culture.</title>
        <authorList>
            <person name="Gilroy R."/>
            <person name="Ravi A."/>
            <person name="Getino M."/>
            <person name="Pursley I."/>
            <person name="Horton D.L."/>
            <person name="Alikhan N.F."/>
            <person name="Baker D."/>
            <person name="Gharbi K."/>
            <person name="Hall N."/>
            <person name="Watson M."/>
            <person name="Adriaenssens E.M."/>
            <person name="Foster-Nyarko E."/>
            <person name="Jarju S."/>
            <person name="Secka A."/>
            <person name="Antonio M."/>
            <person name="Oren A."/>
            <person name="Chaudhuri R.R."/>
            <person name="La Ragione R."/>
            <person name="Hildebrand F."/>
            <person name="Pallen M.J."/>
        </authorList>
    </citation>
    <scope>NUCLEOTIDE SEQUENCE</scope>
    <source>
        <strain evidence="2">ChiW13-3771</strain>
    </source>
</reference>
<evidence type="ECO:0000313" key="3">
    <source>
        <dbReference type="Proteomes" id="UP000824201"/>
    </source>
</evidence>
<dbReference type="InterPro" id="IPR007214">
    <property type="entry name" value="YbaK/aa-tRNA-synth-assoc-dom"/>
</dbReference>
<dbReference type="SUPFAM" id="SSF55826">
    <property type="entry name" value="YbaK/ProRS associated domain"/>
    <property type="match status" value="1"/>
</dbReference>
<dbReference type="GO" id="GO:0002161">
    <property type="term" value="F:aminoacyl-tRNA deacylase activity"/>
    <property type="evidence" value="ECO:0007669"/>
    <property type="project" value="InterPro"/>
</dbReference>
<name>A0A9D1EDY3_9FIRM</name>
<gene>
    <name evidence="2" type="ORF">IAC96_05585</name>
</gene>
<dbReference type="EMBL" id="DVHN01000062">
    <property type="protein sequence ID" value="HIR88405.1"/>
    <property type="molecule type" value="Genomic_DNA"/>
</dbReference>
<dbReference type="InterPro" id="IPR036754">
    <property type="entry name" value="YbaK/aa-tRNA-synt-asso_dom_sf"/>
</dbReference>
<evidence type="ECO:0000259" key="1">
    <source>
        <dbReference type="Pfam" id="PF04073"/>
    </source>
</evidence>
<evidence type="ECO:0000313" key="2">
    <source>
        <dbReference type="EMBL" id="HIR88405.1"/>
    </source>
</evidence>
<dbReference type="AlphaFoldDB" id="A0A9D1EDY3"/>
<accession>A0A9D1EDY3</accession>
<organism evidence="2 3">
    <name type="scientific">Candidatus Fimimorpha faecalis</name>
    <dbReference type="NCBI Taxonomy" id="2840824"/>
    <lineage>
        <taxon>Bacteria</taxon>
        <taxon>Bacillati</taxon>
        <taxon>Bacillota</taxon>
        <taxon>Clostridia</taxon>
        <taxon>Eubacteriales</taxon>
        <taxon>Candidatus Fimimorpha</taxon>
    </lineage>
</organism>